<keyword evidence="2" id="KW-0408">Iron</keyword>
<protein>
    <recommendedName>
        <fullName evidence="8">Quercetin 2,3-dioxygenase</fullName>
    </recommendedName>
</protein>
<dbReference type="Proteomes" id="UP000237381">
    <property type="component" value="Unassembled WGS sequence"/>
</dbReference>
<dbReference type="Pfam" id="PF05726">
    <property type="entry name" value="Pirin_C"/>
    <property type="match status" value="1"/>
</dbReference>
<accession>A0A2S4MJX2</accession>
<name>A0A2S4MJX2_9BURK</name>
<dbReference type="CDD" id="cd02909">
    <property type="entry name" value="cupin_pirin_N"/>
    <property type="match status" value="1"/>
</dbReference>
<dbReference type="SUPFAM" id="SSF51182">
    <property type="entry name" value="RmlC-like cupins"/>
    <property type="match status" value="1"/>
</dbReference>
<dbReference type="InterPro" id="IPR003829">
    <property type="entry name" value="Pirin_N_dom"/>
</dbReference>
<dbReference type="Pfam" id="PF02678">
    <property type="entry name" value="Pirin"/>
    <property type="match status" value="1"/>
</dbReference>
<feature type="domain" description="Pirin N-terminal" evidence="4">
    <location>
        <begin position="22"/>
        <end position="128"/>
    </location>
</feature>
<evidence type="ECO:0000256" key="1">
    <source>
        <dbReference type="ARBA" id="ARBA00008416"/>
    </source>
</evidence>
<feature type="domain" description="Pirin C-terminal" evidence="5">
    <location>
        <begin position="183"/>
        <end position="284"/>
    </location>
</feature>
<dbReference type="OrthoDB" id="321327at2"/>
<evidence type="ECO:0000256" key="3">
    <source>
        <dbReference type="RuleBase" id="RU003457"/>
    </source>
</evidence>
<evidence type="ECO:0000259" key="5">
    <source>
        <dbReference type="Pfam" id="PF05726"/>
    </source>
</evidence>
<feature type="binding site" evidence="2">
    <location>
        <position position="106"/>
    </location>
    <ligand>
        <name>Fe cation</name>
        <dbReference type="ChEBI" id="CHEBI:24875"/>
    </ligand>
</feature>
<dbReference type="AlphaFoldDB" id="A0A2S4MJX2"/>
<dbReference type="PANTHER" id="PTHR43594:SF1">
    <property type="entry name" value="QUERCETIN 2,3-DIOXYGENASE PA2418-RELATED"/>
    <property type="match status" value="1"/>
</dbReference>
<evidence type="ECO:0000313" key="6">
    <source>
        <dbReference type="EMBL" id="POR54961.1"/>
    </source>
</evidence>
<feature type="binding site" evidence="2">
    <location>
        <position position="108"/>
    </location>
    <ligand>
        <name>Fe cation</name>
        <dbReference type="ChEBI" id="CHEBI:24875"/>
    </ligand>
</feature>
<feature type="binding site" evidence="2">
    <location>
        <position position="64"/>
    </location>
    <ligand>
        <name>Fe cation</name>
        <dbReference type="ChEBI" id="CHEBI:24875"/>
    </ligand>
</feature>
<dbReference type="CDD" id="cd02247">
    <property type="entry name" value="cupin_pirin_C"/>
    <property type="match status" value="1"/>
</dbReference>
<reference evidence="6 7" key="1">
    <citation type="submission" date="2018-01" db="EMBL/GenBank/DDBJ databases">
        <title>Genomic Encyclopedia of Type Strains, Phase III (KMG-III): the genomes of soil and plant-associated and newly described type strains.</title>
        <authorList>
            <person name="Whitman W."/>
        </authorList>
    </citation>
    <scope>NUCLEOTIDE SEQUENCE [LARGE SCALE GENOMIC DNA]</scope>
    <source>
        <strain evidence="6 7">JCM 18070</strain>
    </source>
</reference>
<keyword evidence="2" id="KW-0479">Metal-binding</keyword>
<comment type="similarity">
    <text evidence="1 3">Belongs to the pirin family.</text>
</comment>
<gene>
    <name evidence="6" type="ORF">B0G62_102571</name>
</gene>
<evidence type="ECO:0008006" key="8">
    <source>
        <dbReference type="Google" id="ProtNLM"/>
    </source>
</evidence>
<sequence length="288" mass="31200">MRKNILGRYGNNRGHWVGDGFPVRSLFSYNTLGQHISPFLLLDFAGPHHFDPTTQRRGVGQHPHRGFETVTIVYDGEVEHRDSAGNGGVIGPGDVQWMTAAGGIFHEEYHSPGFAKSGGLFRMVQLWVNLPAKDKMKPGHYQGIVSADIPVVDLSKGAGQARVIAGEFLGHRGPARTFTPINVWDMKLTPGAELTLDLPEGHTAMLVGLSGSVTVESQHVLSEAEMLLLGRDGDSVSLRADDHATLLVLTGEPIDEPIVGHGPFVMNSEAEIHQAISDFNSGRFTRAT</sequence>
<feature type="binding site" evidence="2">
    <location>
        <position position="62"/>
    </location>
    <ligand>
        <name>Fe cation</name>
        <dbReference type="ChEBI" id="CHEBI:24875"/>
    </ligand>
</feature>
<dbReference type="GO" id="GO:0046872">
    <property type="term" value="F:metal ion binding"/>
    <property type="evidence" value="ECO:0007669"/>
    <property type="project" value="UniProtKB-KW"/>
</dbReference>
<dbReference type="InterPro" id="IPR011051">
    <property type="entry name" value="RmlC_Cupin_sf"/>
</dbReference>
<dbReference type="InterPro" id="IPR053186">
    <property type="entry name" value="QDO-related"/>
</dbReference>
<comment type="caution">
    <text evidence="6">The sequence shown here is derived from an EMBL/GenBank/DDBJ whole genome shotgun (WGS) entry which is preliminary data.</text>
</comment>
<dbReference type="PIRSF" id="PIRSF006232">
    <property type="entry name" value="Pirin"/>
    <property type="match status" value="1"/>
</dbReference>
<comment type="cofactor">
    <cofactor evidence="2">
        <name>Fe cation</name>
        <dbReference type="ChEBI" id="CHEBI:24875"/>
    </cofactor>
    <text evidence="2">Binds 1 Fe cation per subunit.</text>
</comment>
<evidence type="ECO:0000313" key="7">
    <source>
        <dbReference type="Proteomes" id="UP000237381"/>
    </source>
</evidence>
<dbReference type="RefSeq" id="WP_103703474.1">
    <property type="nucleotide sequence ID" value="NZ_PQGA01000002.1"/>
</dbReference>
<evidence type="ECO:0000259" key="4">
    <source>
        <dbReference type="Pfam" id="PF02678"/>
    </source>
</evidence>
<dbReference type="InterPro" id="IPR012093">
    <property type="entry name" value="Pirin"/>
</dbReference>
<dbReference type="InterPro" id="IPR014710">
    <property type="entry name" value="RmlC-like_jellyroll"/>
</dbReference>
<organism evidence="6 7">
    <name type="scientific">Paraburkholderia eburnea</name>
    <dbReference type="NCBI Taxonomy" id="1189126"/>
    <lineage>
        <taxon>Bacteria</taxon>
        <taxon>Pseudomonadati</taxon>
        <taxon>Pseudomonadota</taxon>
        <taxon>Betaproteobacteria</taxon>
        <taxon>Burkholderiales</taxon>
        <taxon>Burkholderiaceae</taxon>
        <taxon>Paraburkholderia</taxon>
    </lineage>
</organism>
<evidence type="ECO:0000256" key="2">
    <source>
        <dbReference type="PIRSR" id="PIRSR006232-1"/>
    </source>
</evidence>
<dbReference type="Gene3D" id="2.60.120.10">
    <property type="entry name" value="Jelly Rolls"/>
    <property type="match status" value="2"/>
</dbReference>
<proteinExistence type="inferred from homology"/>
<dbReference type="PANTHER" id="PTHR43594">
    <property type="entry name" value="QUERCETIN 2,3-DIOXYGENASE"/>
    <property type="match status" value="1"/>
</dbReference>
<dbReference type="InterPro" id="IPR008778">
    <property type="entry name" value="Pirin_C_dom"/>
</dbReference>
<keyword evidence="7" id="KW-1185">Reference proteome</keyword>
<dbReference type="EMBL" id="PQGA01000002">
    <property type="protein sequence ID" value="POR54961.1"/>
    <property type="molecule type" value="Genomic_DNA"/>
</dbReference>